<evidence type="ECO:0000259" key="1">
    <source>
        <dbReference type="Pfam" id="PF00078"/>
    </source>
</evidence>
<dbReference type="Gene3D" id="3.30.70.270">
    <property type="match status" value="1"/>
</dbReference>
<dbReference type="PANTHER" id="PTHR24559:SF444">
    <property type="entry name" value="REVERSE TRANSCRIPTASE DOMAIN-CONTAINING PROTEIN"/>
    <property type="match status" value="1"/>
</dbReference>
<keyword evidence="4" id="KW-1185">Reference proteome</keyword>
<evidence type="ECO:0000313" key="3">
    <source>
        <dbReference type="EMBL" id="KAA3487841.1"/>
    </source>
</evidence>
<gene>
    <name evidence="3" type="ORF">EPI10_031642</name>
</gene>
<dbReference type="Proteomes" id="UP000325315">
    <property type="component" value="Unassembled WGS sequence"/>
</dbReference>
<dbReference type="InterPro" id="IPR043128">
    <property type="entry name" value="Rev_trsase/Diguanyl_cyclase"/>
</dbReference>
<dbReference type="InterPro" id="IPR043502">
    <property type="entry name" value="DNA/RNA_pol_sf"/>
</dbReference>
<dbReference type="CDD" id="cd01647">
    <property type="entry name" value="RT_LTR"/>
    <property type="match status" value="1"/>
</dbReference>
<comment type="caution">
    <text evidence="3">The sequence shown here is derived from an EMBL/GenBank/DDBJ whole genome shotgun (WGS) entry which is preliminary data.</text>
</comment>
<dbReference type="InterPro" id="IPR000477">
    <property type="entry name" value="RT_dom"/>
</dbReference>
<dbReference type="AlphaFoldDB" id="A0A5B6X0V9"/>
<sequence length="691" mass="78943">MIEASSRTARASATRDDEAYTLAFSLSKISPRLFLASTAIPAILLPSFHDASQLIFTVLPFGLIHLEAGMIVGGLLFNFVPITVEYHTPFAFYFGPNSGILVILDEEAEPTCCFELCKSHQLDSSPSPQNKKIELQYGNDAGRYVAFIPVLGQPLSSNRYYALKAQRRHKGDVVPQGRRGRNDECWANLALVERMKWEEESPRTGYRTVQSVKPNNWRTGSHVTTVRTMKQEMSDDWTGNGMLHLMVLESGWTSGCAHRYAWRAVLIGVVYKLCSQMCFGELSSQIVSKMHCRRVNENSNSVNGAANLLEGDKTSASPMQPHRENVLDESGKEFSGVGGANPTKWNNVKQGTAVNRLTWNFFLEMFKKKFMGKQYMEAHKCEFINLVQSEMSIAEYESGRTSKRNRESHNFGRNVRHNFQSEQLQNKLRTYPPHQCDQEFAVEVEVEVMIQDSELICELGIPVGIIDKGITVTSSFGESVLVNRVYHFEVKRVTLRSGEGVEIVVVGERAQFLSNMVSKIRAEKIWVKTAKMRVEFDIELYHGSSPMSITPYRMTPRELKELNIQLQELLDRGYIRPSVSHWGSPVLFVKKNDSSLQMCIDYRQLNKFTIKKYPLPRIDDLFDQLRGAIVFSKIKLQYGYYQLKVKESNVSKIAFRRRYGHYEFMVMPFDLTNAPVAFMDLKNRVFQEYLD</sequence>
<dbReference type="EMBL" id="SMMG02000001">
    <property type="protein sequence ID" value="KAA3487841.1"/>
    <property type="molecule type" value="Genomic_DNA"/>
</dbReference>
<feature type="domain" description="Reverse transcriptase" evidence="1">
    <location>
        <begin position="589"/>
        <end position="689"/>
    </location>
</feature>
<organism evidence="3 4">
    <name type="scientific">Gossypium australe</name>
    <dbReference type="NCBI Taxonomy" id="47621"/>
    <lineage>
        <taxon>Eukaryota</taxon>
        <taxon>Viridiplantae</taxon>
        <taxon>Streptophyta</taxon>
        <taxon>Embryophyta</taxon>
        <taxon>Tracheophyta</taxon>
        <taxon>Spermatophyta</taxon>
        <taxon>Magnoliopsida</taxon>
        <taxon>eudicotyledons</taxon>
        <taxon>Gunneridae</taxon>
        <taxon>Pentapetalae</taxon>
        <taxon>rosids</taxon>
        <taxon>malvids</taxon>
        <taxon>Malvales</taxon>
        <taxon>Malvaceae</taxon>
        <taxon>Malvoideae</taxon>
        <taxon>Gossypium</taxon>
    </lineage>
</organism>
<dbReference type="InterPro" id="IPR053134">
    <property type="entry name" value="RNA-dir_DNA_polymerase"/>
</dbReference>
<evidence type="ECO:0000313" key="4">
    <source>
        <dbReference type="Proteomes" id="UP000325315"/>
    </source>
</evidence>
<dbReference type="InterPro" id="IPR005162">
    <property type="entry name" value="Retrotrans_gag_dom"/>
</dbReference>
<dbReference type="Gene3D" id="3.10.10.10">
    <property type="entry name" value="HIV Type 1 Reverse Transcriptase, subunit A, domain 1"/>
    <property type="match status" value="1"/>
</dbReference>
<dbReference type="Pfam" id="PF06880">
    <property type="entry name" value="DUF1262"/>
    <property type="match status" value="1"/>
</dbReference>
<dbReference type="PANTHER" id="PTHR24559">
    <property type="entry name" value="TRANSPOSON TY3-I GAG-POL POLYPROTEIN"/>
    <property type="match status" value="1"/>
</dbReference>
<dbReference type="Pfam" id="PF03732">
    <property type="entry name" value="Retrotrans_gag"/>
    <property type="match status" value="1"/>
</dbReference>
<dbReference type="Pfam" id="PF00078">
    <property type="entry name" value="RVT_1"/>
    <property type="match status" value="1"/>
</dbReference>
<dbReference type="InterPro" id="IPR010683">
    <property type="entry name" value="DUF1262"/>
</dbReference>
<reference evidence="4" key="1">
    <citation type="journal article" date="2019" name="Plant Biotechnol. J.">
        <title>Genome sequencing of the Australian wild diploid species Gossypium australe highlights disease resistance and delayed gland morphogenesis.</title>
        <authorList>
            <person name="Cai Y."/>
            <person name="Cai X."/>
            <person name="Wang Q."/>
            <person name="Wang P."/>
            <person name="Zhang Y."/>
            <person name="Cai C."/>
            <person name="Xu Y."/>
            <person name="Wang K."/>
            <person name="Zhou Z."/>
            <person name="Wang C."/>
            <person name="Geng S."/>
            <person name="Li B."/>
            <person name="Dong Q."/>
            <person name="Hou Y."/>
            <person name="Wang H."/>
            <person name="Ai P."/>
            <person name="Liu Z."/>
            <person name="Yi F."/>
            <person name="Sun M."/>
            <person name="An G."/>
            <person name="Cheng J."/>
            <person name="Zhang Y."/>
            <person name="Shi Q."/>
            <person name="Xie Y."/>
            <person name="Shi X."/>
            <person name="Chang Y."/>
            <person name="Huang F."/>
            <person name="Chen Y."/>
            <person name="Hong S."/>
            <person name="Mi L."/>
            <person name="Sun Q."/>
            <person name="Zhang L."/>
            <person name="Zhou B."/>
            <person name="Peng R."/>
            <person name="Zhang X."/>
            <person name="Liu F."/>
        </authorList>
    </citation>
    <scope>NUCLEOTIDE SEQUENCE [LARGE SCALE GENOMIC DNA]</scope>
    <source>
        <strain evidence="4">cv. PA1801</strain>
    </source>
</reference>
<protein>
    <submittedName>
        <fullName evidence="3">Retrotransposon protein</fullName>
    </submittedName>
</protein>
<evidence type="ECO:0000259" key="2">
    <source>
        <dbReference type="Pfam" id="PF03732"/>
    </source>
</evidence>
<dbReference type="SUPFAM" id="SSF56672">
    <property type="entry name" value="DNA/RNA polymerases"/>
    <property type="match status" value="1"/>
</dbReference>
<accession>A0A5B6X0V9</accession>
<name>A0A5B6X0V9_9ROSI</name>
<dbReference type="OrthoDB" id="647907at2759"/>
<proteinExistence type="predicted"/>
<feature type="domain" description="Retrotransposon gag" evidence="2">
    <location>
        <begin position="338"/>
        <end position="398"/>
    </location>
</feature>